<sequence length="1804" mass="203630">MVSTLAELDVLSDKERLKALVTFLRHEAKESTTFEDLLKMDMAPRDVKVIIQSARRLDWTTQGLQHVLSDDSPMPVNSDIEKGLVISFGKLWRHHSTCLPLIVWLEEGAEKGEEPSNTGEQAARALRDILWGLSGPQRRLLATLLAKLPASSGDRRTQIVETLISDAMLGREPPVSFALYQRLLPSCSAAVAVDLSTKAGPLRTPLIIPSTWVALARRHPERLAEFVVSYYRNGRPRQKALNHSVQHHVIPALLRIHNVKSTSSNFTVGQQFLLNLVDAQSKVLLTDRPISGSLQSRVSLPSVQDVTKRLDDLSKVVVFGMGSTRRRGRPGERPETERSMQVFDIGLDLFVQMLKKTEQQSSSHTHFQGWNVHGDERKHSGMPNTCKLLKTSILRWSQLSSKGKHLQARDSLIALSTYMDPIMWSLSKRRTALCGALVLVPRQMRWDLIKDLNAPHVSKEKELMNVNDQIDLSFLGDEAGRKRPLSIDPLSKLDVATARTLLAQTKRTLGQAALYTCMQMRGCNSLHQSEPYGLASTDLRAGYNCLNHSRESTFGNGLMTRTQFVNDILQRALCPFLAAHESDEDAKTWQANVAFEMVHSGPDAQSSVKALEMLVKAWWIRQREGKEEESQDVLAYIDELFRTRSKSEAVRGHVRTVTLLLALTLGDVDIFEKAWTTMLNSCKRDRVPRVMNLVCADSILMSTALVESMALLLPPEFMHRCLCFLLDDYLVVRKREPDFVKFEEEWILAFLHRILQRRVQYVVTRMSEEEAMAKAAALLDPIKDLIVNVELRSLTAGKGVNTEWTQRDSQSQSVSEKSLTKVSCPKYIGSWLDSLVAHAGPTSVDTWTFQLILLNSKAQWSDVPMVDLDRFAPRLSAQIDQLILRASASYPMQEMRADIFALRLQWCHGEAQRVDLFSRIWKDAEGNGAARRTIVDELVNGNFLSGSTVGRRDLWKDFEEVWGGLFGSGYMSLAELLSEKRVEPGSITSTNRELEETEEEAVGLAKKLFELMADTKGSPVALGRQQMELAWNEGMGNLSEELRARLEKKSEEMACWILAPKDTSSTSIDIKGRGAQSYTRGNGRGSGRGGPGRGRSRNSNLAARRMPSGHARGAALEGDRYSFTDFELRADKNLRKGVLRPVDIEIMLEIVEGAMEDKTLRDEVLPFAQKLLRLLSRSKEPYRALPRAQKTIEDPEMSAYHRHVPLRSEVMRILPKNWSIRWFYSILEIVSDRAHTQKLLAKAGKQPTTPLVKITSFKAIVEAVQRLAVLSPSDKVQLYLRCMHLSSHVDVVSGCVKAIAGMLLSGQDYERCQSVLLDIVHHRAIQWTSASDKSTYALEPFNAQDCREVVEDILMTGRSDDPKINRSYLEQIVDPLLENIYRQNLKANHDALRTLGVALEELNEGTKKSLEVISIPHRLLPKLEGQELAAASLSAGRELHSLLKLTELSQYSRRWVLKHTGWRMRRLFSFRSDDHHPPKEQDIARNKILQWSRDRGSLSSAPLLAALVAAIGSLSASIDEEDLSEEDEADNGWQRGGLEPLLKVIERVGQGYLDCEDQEMFILWTDQLVKLASASIGWPMYKQHLEPILERFLNRCQAESMKTDVHASMWNSITLRLQWLNSVDWAQFNEGSSLGTIPNAIVAWFKKAYEGPGSSDFIRTQQLTSALAINLDHTLASLVPGRRKRHPSTAFQEQVLALGEELITKAQPTTERDRKGRDLRHLIGAVVLDWFLLYHLADTQNATRKRFIQFCKAQWTDEKDAAWCLLWKNAFSIDSDDEEEGDEKIKASNHMHKARRFGPYGRQL</sequence>
<proteinExistence type="predicted"/>
<evidence type="ECO:0000313" key="4">
    <source>
        <dbReference type="Proteomes" id="UP000245768"/>
    </source>
</evidence>
<evidence type="ECO:0000256" key="1">
    <source>
        <dbReference type="SAM" id="Coils"/>
    </source>
</evidence>
<organism evidence="3 4">
    <name type="scientific">Acaromyces ingoldii</name>
    <dbReference type="NCBI Taxonomy" id="215250"/>
    <lineage>
        <taxon>Eukaryota</taxon>
        <taxon>Fungi</taxon>
        <taxon>Dikarya</taxon>
        <taxon>Basidiomycota</taxon>
        <taxon>Ustilaginomycotina</taxon>
        <taxon>Exobasidiomycetes</taxon>
        <taxon>Exobasidiales</taxon>
        <taxon>Cryptobasidiaceae</taxon>
        <taxon>Acaromyces</taxon>
    </lineage>
</organism>
<feature type="region of interest" description="Disordered" evidence="2">
    <location>
        <begin position="1067"/>
        <end position="1113"/>
    </location>
</feature>
<evidence type="ECO:0000256" key="2">
    <source>
        <dbReference type="SAM" id="MobiDB-lite"/>
    </source>
</evidence>
<dbReference type="GeneID" id="37047146"/>
<keyword evidence="1" id="KW-0175">Coiled coil</keyword>
<feature type="compositionally biased region" description="Gly residues" evidence="2">
    <location>
        <begin position="1082"/>
        <end position="1093"/>
    </location>
</feature>
<gene>
    <name evidence="3" type="ORF">FA10DRAFT_303322</name>
</gene>
<dbReference type="RefSeq" id="XP_025375546.1">
    <property type="nucleotide sequence ID" value="XM_025525230.1"/>
</dbReference>
<accession>A0A316YI96</accession>
<dbReference type="SUPFAM" id="SSF48371">
    <property type="entry name" value="ARM repeat"/>
    <property type="match status" value="1"/>
</dbReference>
<protein>
    <submittedName>
        <fullName evidence="3">Uncharacterized protein</fullName>
    </submittedName>
</protein>
<dbReference type="InParanoid" id="A0A316YI96"/>
<reference evidence="3 4" key="1">
    <citation type="journal article" date="2018" name="Mol. Biol. Evol.">
        <title>Broad Genomic Sampling Reveals a Smut Pathogenic Ancestry of the Fungal Clade Ustilaginomycotina.</title>
        <authorList>
            <person name="Kijpornyongpan T."/>
            <person name="Mondo S.J."/>
            <person name="Barry K."/>
            <person name="Sandor L."/>
            <person name="Lee J."/>
            <person name="Lipzen A."/>
            <person name="Pangilinan J."/>
            <person name="LaButti K."/>
            <person name="Hainaut M."/>
            <person name="Henrissat B."/>
            <person name="Grigoriev I.V."/>
            <person name="Spatafora J.W."/>
            <person name="Aime M.C."/>
        </authorList>
    </citation>
    <scope>NUCLEOTIDE SEQUENCE [LARGE SCALE GENOMIC DNA]</scope>
    <source>
        <strain evidence="3 4">MCA 4198</strain>
    </source>
</reference>
<keyword evidence="4" id="KW-1185">Reference proteome</keyword>
<dbReference type="Proteomes" id="UP000245768">
    <property type="component" value="Unassembled WGS sequence"/>
</dbReference>
<dbReference type="OrthoDB" id="2549237at2759"/>
<feature type="coiled-coil region" evidence="1">
    <location>
        <begin position="987"/>
        <end position="1014"/>
    </location>
</feature>
<dbReference type="InterPro" id="IPR016024">
    <property type="entry name" value="ARM-type_fold"/>
</dbReference>
<name>A0A316YI96_9BASI</name>
<dbReference type="EMBL" id="KZ819638">
    <property type="protein sequence ID" value="PWN88348.1"/>
    <property type="molecule type" value="Genomic_DNA"/>
</dbReference>
<evidence type="ECO:0000313" key="3">
    <source>
        <dbReference type="EMBL" id="PWN88348.1"/>
    </source>
</evidence>